<reference evidence="3 4" key="1">
    <citation type="submission" date="2019-01" db="EMBL/GenBank/DDBJ databases">
        <authorList>
            <person name="Brito A."/>
        </authorList>
    </citation>
    <scope>NUCLEOTIDE SEQUENCE [LARGE SCALE GENOMIC DNA]</scope>
    <source>
        <strain evidence="3">1</strain>
    </source>
</reference>
<keyword evidence="1" id="KW-0479">Metal-binding</keyword>
<dbReference type="RefSeq" id="WP_144863713.1">
    <property type="nucleotide sequence ID" value="NZ_LR213773.1"/>
</dbReference>
<evidence type="ECO:0000259" key="2">
    <source>
        <dbReference type="Pfam" id="PF02979"/>
    </source>
</evidence>
<dbReference type="InterPro" id="IPR022513">
    <property type="entry name" value="TOMM_pelo"/>
</dbReference>
<feature type="domain" description="Nitrile hydratase alpha/Thiocyanate hydrolase gamma" evidence="2">
    <location>
        <begin position="31"/>
        <end position="82"/>
    </location>
</feature>
<evidence type="ECO:0000313" key="3">
    <source>
        <dbReference type="EMBL" id="VEP18773.1"/>
    </source>
</evidence>
<dbReference type="OrthoDB" id="516057at2"/>
<organism evidence="3 4">
    <name type="scientific">Hyella patelloides LEGE 07179</name>
    <dbReference type="NCBI Taxonomy" id="945734"/>
    <lineage>
        <taxon>Bacteria</taxon>
        <taxon>Bacillati</taxon>
        <taxon>Cyanobacteriota</taxon>
        <taxon>Cyanophyceae</taxon>
        <taxon>Pleurocapsales</taxon>
        <taxon>Hyellaceae</taxon>
        <taxon>Hyella</taxon>
    </lineage>
</organism>
<sequence>MSDNQTRKEFEANLITKAWKDEAFKQELMNNPKAVYEQEIGKKAPEGHEFQVLEETSNTTYLVIPKKPETSEELSEEALESVAGGGGFGVNSILGGFQIDW</sequence>
<dbReference type="SUPFAM" id="SSF56209">
    <property type="entry name" value="Nitrile hydratase alpha chain"/>
    <property type="match status" value="1"/>
</dbReference>
<dbReference type="InterPro" id="IPR004232">
    <property type="entry name" value="CN_Hdrtase_a/SCN_Hdrlase_g"/>
</dbReference>
<dbReference type="InterPro" id="IPR036648">
    <property type="entry name" value="CN_Hdrase_a/SCN_Hdrase_g_sf"/>
</dbReference>
<evidence type="ECO:0000313" key="4">
    <source>
        <dbReference type="Proteomes" id="UP000320055"/>
    </source>
</evidence>
<dbReference type="NCBIfam" id="TIGR03793">
    <property type="entry name" value="leader_NHLP"/>
    <property type="match status" value="1"/>
</dbReference>
<name>A0A563W5F8_9CYAN</name>
<dbReference type="Gene3D" id="3.90.330.10">
    <property type="entry name" value="Nitrile hydratase alpha /Thiocyanate hydrolase gamma"/>
    <property type="match status" value="1"/>
</dbReference>
<dbReference type="AlphaFoldDB" id="A0A563W5F8"/>
<dbReference type="Pfam" id="PF02979">
    <property type="entry name" value="NHase_alpha"/>
    <property type="match status" value="1"/>
</dbReference>
<dbReference type="GO" id="GO:0046914">
    <property type="term" value="F:transition metal ion binding"/>
    <property type="evidence" value="ECO:0007669"/>
    <property type="project" value="InterPro"/>
</dbReference>
<dbReference type="Proteomes" id="UP000320055">
    <property type="component" value="Unassembled WGS sequence"/>
</dbReference>
<gene>
    <name evidence="3" type="ORF">H1P_90020</name>
</gene>
<protein>
    <recommendedName>
        <fullName evidence="2">Nitrile hydratase alpha/Thiocyanate hydrolase gamma domain-containing protein</fullName>
    </recommendedName>
</protein>
<dbReference type="GO" id="GO:0003824">
    <property type="term" value="F:catalytic activity"/>
    <property type="evidence" value="ECO:0007669"/>
    <property type="project" value="InterPro"/>
</dbReference>
<evidence type="ECO:0000256" key="1">
    <source>
        <dbReference type="ARBA" id="ARBA00022723"/>
    </source>
</evidence>
<keyword evidence="4" id="KW-1185">Reference proteome</keyword>
<accession>A0A563W5F8</accession>
<proteinExistence type="predicted"/>
<dbReference type="EMBL" id="CAACVJ010000698">
    <property type="protein sequence ID" value="VEP18773.1"/>
    <property type="molecule type" value="Genomic_DNA"/>
</dbReference>